<protein>
    <submittedName>
        <fullName evidence="2">GATA transcription factor 28-like</fullName>
    </submittedName>
</protein>
<keyword evidence="3" id="KW-1185">Reference proteome</keyword>
<name>A0A392QR41_9FABA</name>
<evidence type="ECO:0000313" key="3">
    <source>
        <dbReference type="Proteomes" id="UP000265520"/>
    </source>
</evidence>
<organism evidence="2 3">
    <name type="scientific">Trifolium medium</name>
    <dbReference type="NCBI Taxonomy" id="97028"/>
    <lineage>
        <taxon>Eukaryota</taxon>
        <taxon>Viridiplantae</taxon>
        <taxon>Streptophyta</taxon>
        <taxon>Embryophyta</taxon>
        <taxon>Tracheophyta</taxon>
        <taxon>Spermatophyta</taxon>
        <taxon>Magnoliopsida</taxon>
        <taxon>eudicotyledons</taxon>
        <taxon>Gunneridae</taxon>
        <taxon>Pentapetalae</taxon>
        <taxon>rosids</taxon>
        <taxon>fabids</taxon>
        <taxon>Fabales</taxon>
        <taxon>Fabaceae</taxon>
        <taxon>Papilionoideae</taxon>
        <taxon>50 kb inversion clade</taxon>
        <taxon>NPAAA clade</taxon>
        <taxon>Hologalegina</taxon>
        <taxon>IRL clade</taxon>
        <taxon>Trifolieae</taxon>
        <taxon>Trifolium</taxon>
    </lineage>
</organism>
<proteinExistence type="predicted"/>
<dbReference type="AlphaFoldDB" id="A0A392QR41"/>
<feature type="region of interest" description="Disordered" evidence="1">
    <location>
        <begin position="1"/>
        <end position="41"/>
    </location>
</feature>
<evidence type="ECO:0000313" key="2">
    <source>
        <dbReference type="EMBL" id="MCI26342.1"/>
    </source>
</evidence>
<accession>A0A392QR41</accession>
<comment type="caution">
    <text evidence="2">The sequence shown here is derived from an EMBL/GenBank/DDBJ whole genome shotgun (WGS) entry which is preliminary data.</text>
</comment>
<reference evidence="2 3" key="1">
    <citation type="journal article" date="2018" name="Front. Plant Sci.">
        <title>Red Clover (Trifolium pratense) and Zigzag Clover (T. medium) - A Picture of Genomic Similarities and Differences.</title>
        <authorList>
            <person name="Dluhosova J."/>
            <person name="Istvanek J."/>
            <person name="Nedelnik J."/>
            <person name="Repkova J."/>
        </authorList>
    </citation>
    <scope>NUCLEOTIDE SEQUENCE [LARGE SCALE GENOMIC DNA]</scope>
    <source>
        <strain evidence="3">cv. 10/8</strain>
        <tissue evidence="2">Leaf</tissue>
    </source>
</reference>
<evidence type="ECO:0000256" key="1">
    <source>
        <dbReference type="SAM" id="MobiDB-lite"/>
    </source>
</evidence>
<sequence length="41" mass="4361">GALRDLSRAATLPVHNSPLNKNENNNSEASQIVLRDAAESS</sequence>
<dbReference type="EMBL" id="LXQA010152684">
    <property type="protein sequence ID" value="MCI26342.1"/>
    <property type="molecule type" value="Genomic_DNA"/>
</dbReference>
<feature type="non-terminal residue" evidence="2">
    <location>
        <position position="1"/>
    </location>
</feature>
<feature type="compositionally biased region" description="Low complexity" evidence="1">
    <location>
        <begin position="16"/>
        <end position="28"/>
    </location>
</feature>
<dbReference type="Proteomes" id="UP000265520">
    <property type="component" value="Unassembled WGS sequence"/>
</dbReference>